<dbReference type="GO" id="GO:1990738">
    <property type="term" value="F:pseudouridine 5'-phosphatase activity"/>
    <property type="evidence" value="ECO:0007669"/>
    <property type="project" value="UniProtKB-EC"/>
</dbReference>
<dbReference type="InterPro" id="IPR006439">
    <property type="entry name" value="HAD-SF_hydro_IA"/>
</dbReference>
<dbReference type="FunFam" id="1.10.150.240:FF:000001">
    <property type="entry name" value="Haloacid dehalogenase-like hydrolase domain"/>
    <property type="match status" value="1"/>
</dbReference>
<dbReference type="Pfam" id="PF00702">
    <property type="entry name" value="Hydrolase"/>
    <property type="match status" value="1"/>
</dbReference>
<accession>A0A9Q1BPW0</accession>
<gene>
    <name evidence="9" type="ORF">HOLleu_26874</name>
</gene>
<dbReference type="Gene3D" id="1.10.150.240">
    <property type="entry name" value="Putative phosphatase, domain 2"/>
    <property type="match status" value="1"/>
</dbReference>
<dbReference type="SFLD" id="SFLDG01135">
    <property type="entry name" value="C1.5.6:_HAD__Beta-PGM__Phospha"/>
    <property type="match status" value="1"/>
</dbReference>
<name>A0A9Q1BPW0_HOLLE</name>
<dbReference type="AlphaFoldDB" id="A0A9Q1BPW0"/>
<evidence type="ECO:0000256" key="2">
    <source>
        <dbReference type="ARBA" id="ARBA00006171"/>
    </source>
</evidence>
<keyword evidence="5" id="KW-0460">Magnesium</keyword>
<dbReference type="InterPro" id="IPR023214">
    <property type="entry name" value="HAD_sf"/>
</dbReference>
<organism evidence="9 10">
    <name type="scientific">Holothuria leucospilota</name>
    <name type="common">Black long sea cucumber</name>
    <name type="synonym">Mertensiothuria leucospilota</name>
    <dbReference type="NCBI Taxonomy" id="206669"/>
    <lineage>
        <taxon>Eukaryota</taxon>
        <taxon>Metazoa</taxon>
        <taxon>Echinodermata</taxon>
        <taxon>Eleutherozoa</taxon>
        <taxon>Echinozoa</taxon>
        <taxon>Holothuroidea</taxon>
        <taxon>Aspidochirotacea</taxon>
        <taxon>Aspidochirotida</taxon>
        <taxon>Holothuriidae</taxon>
        <taxon>Holothuria</taxon>
    </lineage>
</organism>
<dbReference type="SFLD" id="SFLDS00003">
    <property type="entry name" value="Haloacid_Dehalogenase"/>
    <property type="match status" value="1"/>
</dbReference>
<comment type="catalytic activity">
    <reaction evidence="6">
        <text>psi-UMP + H2O = pseudouridine + phosphate</text>
        <dbReference type="Rhea" id="RHEA:10944"/>
        <dbReference type="ChEBI" id="CHEBI:15377"/>
        <dbReference type="ChEBI" id="CHEBI:17802"/>
        <dbReference type="ChEBI" id="CHEBI:43474"/>
        <dbReference type="ChEBI" id="CHEBI:58380"/>
        <dbReference type="EC" id="3.1.3.96"/>
    </reaction>
</comment>
<dbReference type="SFLD" id="SFLDG01129">
    <property type="entry name" value="C1.5:_HAD__Beta-PGM__Phosphata"/>
    <property type="match status" value="1"/>
</dbReference>
<comment type="caution">
    <text evidence="9">The sequence shown here is derived from an EMBL/GenBank/DDBJ whole genome shotgun (WGS) entry which is preliminary data.</text>
</comment>
<dbReference type="PANTHER" id="PTHR18901">
    <property type="entry name" value="2-DEOXYGLUCOSE-6-PHOSPHATE PHOSPHATASE 2"/>
    <property type="match status" value="1"/>
</dbReference>
<dbReference type="CDD" id="cd07529">
    <property type="entry name" value="HAD_AtGPP-like"/>
    <property type="match status" value="1"/>
</dbReference>
<dbReference type="InterPro" id="IPR023198">
    <property type="entry name" value="PGP-like_dom2"/>
</dbReference>
<evidence type="ECO:0000256" key="3">
    <source>
        <dbReference type="ARBA" id="ARBA00022723"/>
    </source>
</evidence>
<dbReference type="FunFam" id="3.40.50.1000:FF:000055">
    <property type="entry name" value="Haloacid dehalogenase-like hydrolase family protein"/>
    <property type="match status" value="1"/>
</dbReference>
<comment type="similarity">
    <text evidence="2">Belongs to the HAD-like hydrolase superfamily. CbbY/CbbZ/Gph/YieH family.</text>
</comment>
<dbReference type="EC" id="3.1.3.96" evidence="7"/>
<sequence>MGVNVRANISHIIFDMDGLLLNTETIYEEVYRSLVEKYGKPYPFELKVKCMGRKASEAAQVIIDDLDLPISVQEWLDVSQTAVRAKFPEAKLLPGVEKLVRHLHKHNIPIAVATGSSSTNYKVKTTHHKELFSLFHHILCSGDDPEVKRGKPNPDIFEIAARRFNGETPSPDKVLVFEDAFLGVEAAKAAKMHCIMIPEKRLDRKYTTSASLVLDSIEELNLEEWGLPPFD</sequence>
<evidence type="ECO:0000256" key="1">
    <source>
        <dbReference type="ARBA" id="ARBA00001946"/>
    </source>
</evidence>
<evidence type="ECO:0000256" key="6">
    <source>
        <dbReference type="ARBA" id="ARBA00052504"/>
    </source>
</evidence>
<dbReference type="PANTHER" id="PTHR18901:SF38">
    <property type="entry name" value="PSEUDOURIDINE-5'-PHOSPHATASE"/>
    <property type="match status" value="1"/>
</dbReference>
<evidence type="ECO:0000313" key="10">
    <source>
        <dbReference type="Proteomes" id="UP001152320"/>
    </source>
</evidence>
<keyword evidence="4" id="KW-0378">Hydrolase</keyword>
<dbReference type="Proteomes" id="UP001152320">
    <property type="component" value="Chromosome 13"/>
</dbReference>
<dbReference type="Gene3D" id="3.40.50.1000">
    <property type="entry name" value="HAD superfamily/HAD-like"/>
    <property type="match status" value="1"/>
</dbReference>
<comment type="cofactor">
    <cofactor evidence="1">
        <name>Mg(2+)</name>
        <dbReference type="ChEBI" id="CHEBI:18420"/>
    </cofactor>
</comment>
<dbReference type="NCBIfam" id="TIGR01509">
    <property type="entry name" value="HAD-SF-IA-v3"/>
    <property type="match status" value="1"/>
</dbReference>
<keyword evidence="10" id="KW-1185">Reference proteome</keyword>
<proteinExistence type="inferred from homology"/>
<dbReference type="InterPro" id="IPR045228">
    <property type="entry name" value="Gpp1/Gpp2-like"/>
</dbReference>
<evidence type="ECO:0000256" key="5">
    <source>
        <dbReference type="ARBA" id="ARBA00022842"/>
    </source>
</evidence>
<keyword evidence="3" id="KW-0479">Metal-binding</keyword>
<protein>
    <recommendedName>
        <fullName evidence="7">pseudouridine 5'-phosphatase</fullName>
        <ecNumber evidence="7">3.1.3.96</ecNumber>
    </recommendedName>
    <alternativeName>
        <fullName evidence="8">Pseudouridine-5'-monophosphatase</fullName>
    </alternativeName>
</protein>
<dbReference type="OrthoDB" id="40579at2759"/>
<dbReference type="InterPro" id="IPR036412">
    <property type="entry name" value="HAD-like_sf"/>
</dbReference>
<dbReference type="GO" id="GO:0046872">
    <property type="term" value="F:metal ion binding"/>
    <property type="evidence" value="ECO:0007669"/>
    <property type="project" value="UniProtKB-KW"/>
</dbReference>
<evidence type="ECO:0000256" key="7">
    <source>
        <dbReference type="ARBA" id="ARBA00066578"/>
    </source>
</evidence>
<evidence type="ECO:0000313" key="9">
    <source>
        <dbReference type="EMBL" id="KAJ8030441.1"/>
    </source>
</evidence>
<evidence type="ECO:0000256" key="4">
    <source>
        <dbReference type="ARBA" id="ARBA00022801"/>
    </source>
</evidence>
<dbReference type="EMBL" id="JAIZAY010000013">
    <property type="protein sequence ID" value="KAJ8030441.1"/>
    <property type="molecule type" value="Genomic_DNA"/>
</dbReference>
<dbReference type="SUPFAM" id="SSF56784">
    <property type="entry name" value="HAD-like"/>
    <property type="match status" value="1"/>
</dbReference>
<evidence type="ECO:0000256" key="8">
    <source>
        <dbReference type="ARBA" id="ARBA00083904"/>
    </source>
</evidence>
<reference evidence="9" key="1">
    <citation type="submission" date="2021-10" db="EMBL/GenBank/DDBJ databases">
        <title>Tropical sea cucumber genome reveals ecological adaptation and Cuvierian tubules defense mechanism.</title>
        <authorList>
            <person name="Chen T."/>
        </authorList>
    </citation>
    <scope>NUCLEOTIDE SEQUENCE</scope>
    <source>
        <strain evidence="9">Nanhai2018</strain>
        <tissue evidence="9">Muscle</tissue>
    </source>
</reference>